<feature type="DNA-binding region" description="H-T-H motif" evidence="4">
    <location>
        <begin position="36"/>
        <end position="55"/>
    </location>
</feature>
<feature type="domain" description="HTH tetR-type" evidence="5">
    <location>
        <begin position="13"/>
        <end position="73"/>
    </location>
</feature>
<comment type="caution">
    <text evidence="6">The sequence shown here is derived from an EMBL/GenBank/DDBJ whole genome shotgun (WGS) entry which is preliminary data.</text>
</comment>
<evidence type="ECO:0000256" key="1">
    <source>
        <dbReference type="ARBA" id="ARBA00023015"/>
    </source>
</evidence>
<accession>A0A937RCM0</accession>
<dbReference type="InterPro" id="IPR050109">
    <property type="entry name" value="HTH-type_TetR-like_transc_reg"/>
</dbReference>
<organism evidence="6 7">
    <name type="scientific">Frankia nepalensis</name>
    <dbReference type="NCBI Taxonomy" id="1836974"/>
    <lineage>
        <taxon>Bacteria</taxon>
        <taxon>Bacillati</taxon>
        <taxon>Actinomycetota</taxon>
        <taxon>Actinomycetes</taxon>
        <taxon>Frankiales</taxon>
        <taxon>Frankiaceae</taxon>
        <taxon>Frankia</taxon>
    </lineage>
</organism>
<dbReference type="SUPFAM" id="SSF46689">
    <property type="entry name" value="Homeodomain-like"/>
    <property type="match status" value="1"/>
</dbReference>
<dbReference type="AlphaFoldDB" id="A0A937RCM0"/>
<dbReference type="InterPro" id="IPR001647">
    <property type="entry name" value="HTH_TetR"/>
</dbReference>
<keyword evidence="7" id="KW-1185">Reference proteome</keyword>
<dbReference type="PANTHER" id="PTHR30055:SF234">
    <property type="entry name" value="HTH-TYPE TRANSCRIPTIONAL REGULATOR BETI"/>
    <property type="match status" value="1"/>
</dbReference>
<dbReference type="GO" id="GO:0003700">
    <property type="term" value="F:DNA-binding transcription factor activity"/>
    <property type="evidence" value="ECO:0007669"/>
    <property type="project" value="TreeGrafter"/>
</dbReference>
<evidence type="ECO:0000256" key="2">
    <source>
        <dbReference type="ARBA" id="ARBA00023125"/>
    </source>
</evidence>
<evidence type="ECO:0000256" key="3">
    <source>
        <dbReference type="ARBA" id="ARBA00023163"/>
    </source>
</evidence>
<keyword evidence="2 4" id="KW-0238">DNA-binding</keyword>
<evidence type="ECO:0000259" key="5">
    <source>
        <dbReference type="PROSITE" id="PS50977"/>
    </source>
</evidence>
<evidence type="ECO:0000256" key="4">
    <source>
        <dbReference type="PROSITE-ProRule" id="PRU00335"/>
    </source>
</evidence>
<reference evidence="6" key="1">
    <citation type="submission" date="2020-12" db="EMBL/GenBank/DDBJ databases">
        <title>Genomic characterization of non-nitrogen-fixing Frankia strains.</title>
        <authorList>
            <person name="Carlos-Shanley C."/>
            <person name="Guerra T."/>
            <person name="Hahn D."/>
        </authorList>
    </citation>
    <scope>NUCLEOTIDE SEQUENCE</scope>
    <source>
        <strain evidence="6">CN6</strain>
    </source>
</reference>
<dbReference type="Pfam" id="PF00440">
    <property type="entry name" value="TetR_N"/>
    <property type="match status" value="1"/>
</dbReference>
<evidence type="ECO:0000313" key="6">
    <source>
        <dbReference type="EMBL" id="MBL7626434.1"/>
    </source>
</evidence>
<dbReference type="InterPro" id="IPR009057">
    <property type="entry name" value="Homeodomain-like_sf"/>
</dbReference>
<dbReference type="EMBL" id="JAEACQ010000134">
    <property type="protein sequence ID" value="MBL7626434.1"/>
    <property type="molecule type" value="Genomic_DNA"/>
</dbReference>
<sequence length="199" mass="21226">MTTQLDATTPRAGAGREKVVAAALELFAERGVSGTSLQMIADRLGVTKAAVYYHFKAKRDIVLAVVRPALAEIATIAEDAERERSQAVRTEVLLVGIVDLLIRHRRLYGIIESDLAVGEILATDPILASLGERLAAVLIGPDPDPGQIVAANMFLAGLKSAGASAAAGLTDDELRTHILDCGRRLLRRRRQPSGRTATP</sequence>
<dbReference type="RefSeq" id="WP_203004914.1">
    <property type="nucleotide sequence ID" value="NZ_JADWYU010000172.1"/>
</dbReference>
<proteinExistence type="predicted"/>
<dbReference type="PRINTS" id="PR00455">
    <property type="entry name" value="HTHTETR"/>
</dbReference>
<dbReference type="Gene3D" id="1.10.357.10">
    <property type="entry name" value="Tetracycline Repressor, domain 2"/>
    <property type="match status" value="1"/>
</dbReference>
<dbReference type="PANTHER" id="PTHR30055">
    <property type="entry name" value="HTH-TYPE TRANSCRIPTIONAL REGULATOR RUTR"/>
    <property type="match status" value="1"/>
</dbReference>
<keyword evidence="3" id="KW-0804">Transcription</keyword>
<dbReference type="Proteomes" id="UP000604475">
    <property type="component" value="Unassembled WGS sequence"/>
</dbReference>
<evidence type="ECO:0000313" key="7">
    <source>
        <dbReference type="Proteomes" id="UP000604475"/>
    </source>
</evidence>
<gene>
    <name evidence="6" type="ORF">I7412_04450</name>
</gene>
<dbReference type="InterPro" id="IPR023772">
    <property type="entry name" value="DNA-bd_HTH_TetR-type_CS"/>
</dbReference>
<dbReference type="PROSITE" id="PS01081">
    <property type="entry name" value="HTH_TETR_1"/>
    <property type="match status" value="1"/>
</dbReference>
<dbReference type="PROSITE" id="PS50977">
    <property type="entry name" value="HTH_TETR_2"/>
    <property type="match status" value="1"/>
</dbReference>
<protein>
    <submittedName>
        <fullName evidence="6">Helix-turn-helix transcriptional regulator</fullName>
    </submittedName>
</protein>
<dbReference type="GO" id="GO:0000976">
    <property type="term" value="F:transcription cis-regulatory region binding"/>
    <property type="evidence" value="ECO:0007669"/>
    <property type="project" value="TreeGrafter"/>
</dbReference>
<keyword evidence="1" id="KW-0805">Transcription regulation</keyword>
<name>A0A937RCM0_9ACTN</name>